<sequence>MAERAPGVPVTAYRSSGRAARILLDASERARTVVLGSARGGNLERILLGATSTSVVALARCPVVVVGPVLPEDGDIVVAFDDSPHSRAALRYAAATAERLRVPVRVVSGWFLEVVDGVVATTPGSPQYEKVKRRLHGSIDAALEPVIAAHPDVAFTAVVKQGKIVDIVLAEAQDARLLVLGTRGRGGIAGMLFGSVSRKVLQSARVPVAVLSHGA</sequence>
<dbReference type="EMBL" id="CAJA01000089">
    <property type="protein sequence ID" value="CCH72582.1"/>
    <property type="molecule type" value="Genomic_DNA"/>
</dbReference>
<dbReference type="SUPFAM" id="SSF52402">
    <property type="entry name" value="Adenine nucleotide alpha hydrolases-like"/>
    <property type="match status" value="2"/>
</dbReference>
<dbReference type="Pfam" id="PF00582">
    <property type="entry name" value="Usp"/>
    <property type="match status" value="2"/>
</dbReference>
<dbReference type="PRINTS" id="PR01438">
    <property type="entry name" value="UNVRSLSTRESS"/>
</dbReference>
<name>W6JUI5_9MICO</name>
<comment type="similarity">
    <text evidence="1">Belongs to the universal stress protein A family.</text>
</comment>
<dbReference type="InterPro" id="IPR014729">
    <property type="entry name" value="Rossmann-like_a/b/a_fold"/>
</dbReference>
<dbReference type="PANTHER" id="PTHR46268">
    <property type="entry name" value="STRESS RESPONSE PROTEIN NHAX"/>
    <property type="match status" value="1"/>
</dbReference>
<accession>W6JUI5</accession>
<dbReference type="InterPro" id="IPR006015">
    <property type="entry name" value="Universal_stress_UspA"/>
</dbReference>
<keyword evidence="4" id="KW-1185">Reference proteome</keyword>
<evidence type="ECO:0000313" key="4">
    <source>
        <dbReference type="Proteomes" id="UP000035763"/>
    </source>
</evidence>
<dbReference type="PANTHER" id="PTHR46268:SF6">
    <property type="entry name" value="UNIVERSAL STRESS PROTEIN UP12"/>
    <property type="match status" value="1"/>
</dbReference>
<feature type="domain" description="UspA" evidence="2">
    <location>
        <begin position="76"/>
        <end position="211"/>
    </location>
</feature>
<organism evidence="3 4">
    <name type="scientific">Nostocoides australiense Ben110</name>
    <dbReference type="NCBI Taxonomy" id="1193182"/>
    <lineage>
        <taxon>Bacteria</taxon>
        <taxon>Bacillati</taxon>
        <taxon>Actinomycetota</taxon>
        <taxon>Actinomycetes</taxon>
        <taxon>Micrococcales</taxon>
        <taxon>Intrasporangiaceae</taxon>
        <taxon>Nostocoides</taxon>
    </lineage>
</organism>
<dbReference type="OrthoDB" id="6174426at2"/>
<evidence type="ECO:0000313" key="3">
    <source>
        <dbReference type="EMBL" id="CCH72582.1"/>
    </source>
</evidence>
<dbReference type="InterPro" id="IPR006016">
    <property type="entry name" value="UspA"/>
</dbReference>
<reference evidence="3 4" key="1">
    <citation type="journal article" date="2013" name="ISME J.">
        <title>A metabolic model for members of the genus Tetrasphaera involved in enhanced biological phosphorus removal.</title>
        <authorList>
            <person name="Kristiansen R."/>
            <person name="Nguyen H.T.T."/>
            <person name="Saunders A.M."/>
            <person name="Nielsen J.L."/>
            <person name="Wimmer R."/>
            <person name="Le V.Q."/>
            <person name="McIlroy S.J."/>
            <person name="Petrovski S."/>
            <person name="Seviour R.J."/>
            <person name="Calteau A."/>
            <person name="Nielsen K.L."/>
            <person name="Nielsen P.H."/>
        </authorList>
    </citation>
    <scope>NUCLEOTIDE SEQUENCE [LARGE SCALE GENOMIC DNA]</scope>
    <source>
        <strain evidence="3 4">Ben110</strain>
    </source>
</reference>
<protein>
    <recommendedName>
        <fullName evidence="2">UspA domain-containing protein</fullName>
    </recommendedName>
</protein>
<comment type="caution">
    <text evidence="3">The sequence shown here is derived from an EMBL/GenBank/DDBJ whole genome shotgun (WGS) entry which is preliminary data.</text>
</comment>
<evidence type="ECO:0000259" key="2">
    <source>
        <dbReference type="Pfam" id="PF00582"/>
    </source>
</evidence>
<dbReference type="Proteomes" id="UP000035763">
    <property type="component" value="Unassembled WGS sequence"/>
</dbReference>
<proteinExistence type="inferred from homology"/>
<gene>
    <name evidence="3" type="ORF">BN11_1790009</name>
</gene>
<evidence type="ECO:0000256" key="1">
    <source>
        <dbReference type="ARBA" id="ARBA00008791"/>
    </source>
</evidence>
<dbReference type="AlphaFoldDB" id="W6JUI5"/>
<dbReference type="Gene3D" id="3.40.50.620">
    <property type="entry name" value="HUPs"/>
    <property type="match status" value="2"/>
</dbReference>
<feature type="domain" description="UspA" evidence="2">
    <location>
        <begin position="3"/>
        <end position="66"/>
    </location>
</feature>